<evidence type="ECO:0000256" key="1">
    <source>
        <dbReference type="ARBA" id="ARBA00009480"/>
    </source>
</evidence>
<comment type="similarity">
    <text evidence="1">Belongs to the SNAP-25 family.</text>
</comment>
<gene>
    <name evidence="3" type="ORF">VTJ49DRAFT_7267</name>
</gene>
<protein>
    <recommendedName>
        <fullName evidence="5">t-SNARE coiled-coil homology domain-containing protein</fullName>
    </recommendedName>
</protein>
<dbReference type="CDD" id="cd15841">
    <property type="entry name" value="SNARE_Qc"/>
    <property type="match status" value="1"/>
</dbReference>
<feature type="region of interest" description="Disordered" evidence="2">
    <location>
        <begin position="312"/>
        <end position="341"/>
    </location>
</feature>
<accession>A0ABR3VHI1</accession>
<evidence type="ECO:0008006" key="5">
    <source>
        <dbReference type="Google" id="ProtNLM"/>
    </source>
</evidence>
<dbReference type="PANTHER" id="PTHR19305">
    <property type="entry name" value="SYNAPTOSOMAL ASSOCIATED PROTEIN"/>
    <property type="match status" value="1"/>
</dbReference>
<dbReference type="Gene3D" id="1.20.5.110">
    <property type="match status" value="2"/>
</dbReference>
<name>A0ABR3VHI1_HUMIN</name>
<dbReference type="SUPFAM" id="SSF58038">
    <property type="entry name" value="SNARE fusion complex"/>
    <property type="match status" value="2"/>
</dbReference>
<feature type="region of interest" description="Disordered" evidence="2">
    <location>
        <begin position="1"/>
        <end position="202"/>
    </location>
</feature>
<feature type="compositionally biased region" description="Polar residues" evidence="2">
    <location>
        <begin position="42"/>
        <end position="58"/>
    </location>
</feature>
<evidence type="ECO:0000313" key="4">
    <source>
        <dbReference type="Proteomes" id="UP001583172"/>
    </source>
</evidence>
<feature type="compositionally biased region" description="Basic and acidic residues" evidence="2">
    <location>
        <begin position="9"/>
        <end position="22"/>
    </location>
</feature>
<keyword evidence="4" id="KW-1185">Reference proteome</keyword>
<dbReference type="Proteomes" id="UP001583172">
    <property type="component" value="Unassembled WGS sequence"/>
</dbReference>
<feature type="compositionally biased region" description="Basic and acidic residues" evidence="2">
    <location>
        <begin position="109"/>
        <end position="126"/>
    </location>
</feature>
<feature type="compositionally biased region" description="Polar residues" evidence="2">
    <location>
        <begin position="324"/>
        <end position="338"/>
    </location>
</feature>
<evidence type="ECO:0000256" key="2">
    <source>
        <dbReference type="SAM" id="MobiDB-lite"/>
    </source>
</evidence>
<feature type="compositionally biased region" description="Polar residues" evidence="2">
    <location>
        <begin position="185"/>
        <end position="194"/>
    </location>
</feature>
<feature type="compositionally biased region" description="Low complexity" evidence="2">
    <location>
        <begin position="59"/>
        <end position="76"/>
    </location>
</feature>
<proteinExistence type="inferred from homology"/>
<sequence length="419" mass="46320">MGRLGSLFKKSDDKGKNARDAPENPYAQQPPAGQQSAPSQSDPYTQFNNNQYNGNRFASQPSGLPSGPRPGGLPSQVAPGPRPGPPPSYSSYDRSSSATSGPAMGTGFPKDKYGAADGFGKNRFDTPDSNSSGGPRPSPRPGGYGNLDPDDGRSALFAGYNGAAKQTPGPRSDVPGGPGYGAMPGTQQTFVDKSQMTEEEREQYEYDEIKNEVNQVRNETEDSLDRSLARAREARERNAQMLESLNRQGEMLAHANQLTVETEVQAKRGDLNVKDLHDATGSMFKVFTARKRADKLNDEKLRQDLEAKQLRQQAQALKRDGFGRQQQELPSRKPQTLGTRADPAHRKRFVLEEEDEEQEARIDDKLEELNDIVSGVRLDAKKMNNVLAEQDVLIRKMAERTDRVQDNLIATQNRMDRIR</sequence>
<dbReference type="PANTHER" id="PTHR19305:SF9">
    <property type="entry name" value="SYNAPTOSOMAL-ASSOCIATED PROTEIN 29"/>
    <property type="match status" value="1"/>
</dbReference>
<evidence type="ECO:0000313" key="3">
    <source>
        <dbReference type="EMBL" id="KAL1841265.1"/>
    </source>
</evidence>
<feature type="compositionally biased region" description="Low complexity" evidence="2">
    <location>
        <begin position="27"/>
        <end position="41"/>
    </location>
</feature>
<reference evidence="3 4" key="1">
    <citation type="journal article" date="2024" name="Commun. Biol.">
        <title>Comparative genomic analysis of thermophilic fungi reveals convergent evolutionary adaptations and gene losses.</title>
        <authorList>
            <person name="Steindorff A.S."/>
            <person name="Aguilar-Pontes M.V."/>
            <person name="Robinson A.J."/>
            <person name="Andreopoulos B."/>
            <person name="LaButti K."/>
            <person name="Kuo A."/>
            <person name="Mondo S."/>
            <person name="Riley R."/>
            <person name="Otillar R."/>
            <person name="Haridas S."/>
            <person name="Lipzen A."/>
            <person name="Grimwood J."/>
            <person name="Schmutz J."/>
            <person name="Clum A."/>
            <person name="Reid I.D."/>
            <person name="Moisan M.C."/>
            <person name="Butler G."/>
            <person name="Nguyen T.T.M."/>
            <person name="Dewar K."/>
            <person name="Conant G."/>
            <person name="Drula E."/>
            <person name="Henrissat B."/>
            <person name="Hansel C."/>
            <person name="Singer S."/>
            <person name="Hutchinson M.I."/>
            <person name="de Vries R.P."/>
            <person name="Natvig D.O."/>
            <person name="Powell A.J."/>
            <person name="Tsang A."/>
            <person name="Grigoriev I.V."/>
        </authorList>
    </citation>
    <scope>NUCLEOTIDE SEQUENCE [LARGE SCALE GENOMIC DNA]</scope>
    <source>
        <strain evidence="3 4">CBS 620.91</strain>
    </source>
</reference>
<organism evidence="3 4">
    <name type="scientific">Humicola insolens</name>
    <name type="common">Soft-rot fungus</name>
    <dbReference type="NCBI Taxonomy" id="85995"/>
    <lineage>
        <taxon>Eukaryota</taxon>
        <taxon>Fungi</taxon>
        <taxon>Dikarya</taxon>
        <taxon>Ascomycota</taxon>
        <taxon>Pezizomycotina</taxon>
        <taxon>Sordariomycetes</taxon>
        <taxon>Sordariomycetidae</taxon>
        <taxon>Sordariales</taxon>
        <taxon>Chaetomiaceae</taxon>
        <taxon>Mycothermus</taxon>
    </lineage>
</organism>
<comment type="caution">
    <text evidence="3">The sequence shown here is derived from an EMBL/GenBank/DDBJ whole genome shotgun (WGS) entry which is preliminary data.</text>
</comment>
<dbReference type="EMBL" id="JAZGSY010000081">
    <property type="protein sequence ID" value="KAL1841265.1"/>
    <property type="molecule type" value="Genomic_DNA"/>
</dbReference>